<keyword evidence="3" id="KW-1185">Reference proteome</keyword>
<evidence type="ECO:0000256" key="1">
    <source>
        <dbReference type="SAM" id="MobiDB-lite"/>
    </source>
</evidence>
<feature type="region of interest" description="Disordered" evidence="1">
    <location>
        <begin position="53"/>
        <end position="108"/>
    </location>
</feature>
<dbReference type="EMBL" id="JAUEDM010000006">
    <property type="protein sequence ID" value="KAK3315294.1"/>
    <property type="molecule type" value="Genomic_DNA"/>
</dbReference>
<dbReference type="AlphaFoldDB" id="A0AAE0HYM1"/>
<evidence type="ECO:0000313" key="3">
    <source>
        <dbReference type="Proteomes" id="UP001283341"/>
    </source>
</evidence>
<dbReference type="Proteomes" id="UP001283341">
    <property type="component" value="Unassembled WGS sequence"/>
</dbReference>
<reference evidence="2" key="1">
    <citation type="journal article" date="2023" name="Mol. Phylogenet. Evol.">
        <title>Genome-scale phylogeny and comparative genomics of the fungal order Sordariales.</title>
        <authorList>
            <person name="Hensen N."/>
            <person name="Bonometti L."/>
            <person name="Westerberg I."/>
            <person name="Brannstrom I.O."/>
            <person name="Guillou S."/>
            <person name="Cros-Aarteil S."/>
            <person name="Calhoun S."/>
            <person name="Haridas S."/>
            <person name="Kuo A."/>
            <person name="Mondo S."/>
            <person name="Pangilinan J."/>
            <person name="Riley R."/>
            <person name="LaButti K."/>
            <person name="Andreopoulos B."/>
            <person name="Lipzen A."/>
            <person name="Chen C."/>
            <person name="Yan M."/>
            <person name="Daum C."/>
            <person name="Ng V."/>
            <person name="Clum A."/>
            <person name="Steindorff A."/>
            <person name="Ohm R.A."/>
            <person name="Martin F."/>
            <person name="Silar P."/>
            <person name="Natvig D.O."/>
            <person name="Lalanne C."/>
            <person name="Gautier V."/>
            <person name="Ament-Velasquez S.L."/>
            <person name="Kruys A."/>
            <person name="Hutchinson M.I."/>
            <person name="Powell A.J."/>
            <person name="Barry K."/>
            <person name="Miller A.N."/>
            <person name="Grigoriev I.V."/>
            <person name="Debuchy R."/>
            <person name="Gladieux P."/>
            <person name="Hiltunen Thoren M."/>
            <person name="Johannesson H."/>
        </authorList>
    </citation>
    <scope>NUCLEOTIDE SEQUENCE</scope>
    <source>
        <strain evidence="2">CBS 118394</strain>
    </source>
</reference>
<reference evidence="2" key="2">
    <citation type="submission" date="2023-06" db="EMBL/GenBank/DDBJ databases">
        <authorList>
            <consortium name="Lawrence Berkeley National Laboratory"/>
            <person name="Haridas S."/>
            <person name="Hensen N."/>
            <person name="Bonometti L."/>
            <person name="Westerberg I."/>
            <person name="Brannstrom I.O."/>
            <person name="Guillou S."/>
            <person name="Cros-Aarteil S."/>
            <person name="Calhoun S."/>
            <person name="Kuo A."/>
            <person name="Mondo S."/>
            <person name="Pangilinan J."/>
            <person name="Riley R."/>
            <person name="Labutti K."/>
            <person name="Andreopoulos B."/>
            <person name="Lipzen A."/>
            <person name="Chen C."/>
            <person name="Yanf M."/>
            <person name="Daum C."/>
            <person name="Ng V."/>
            <person name="Clum A."/>
            <person name="Steindorff A."/>
            <person name="Ohm R."/>
            <person name="Martin F."/>
            <person name="Silar P."/>
            <person name="Natvig D."/>
            <person name="Lalanne C."/>
            <person name="Gautier V."/>
            <person name="Ament-Velasquez S.L."/>
            <person name="Kruys A."/>
            <person name="Hutchinson M.I."/>
            <person name="Powell A.J."/>
            <person name="Barry K."/>
            <person name="Miller A.N."/>
            <person name="Grigoriev I.V."/>
            <person name="Debuchy R."/>
            <person name="Gladieux P."/>
            <person name="Thoren M.H."/>
            <person name="Johannesson H."/>
        </authorList>
    </citation>
    <scope>NUCLEOTIDE SEQUENCE</scope>
    <source>
        <strain evidence="2">CBS 118394</strain>
    </source>
</reference>
<gene>
    <name evidence="2" type="ORF">B0H66DRAFT_536161</name>
</gene>
<organism evidence="2 3">
    <name type="scientific">Apodospora peruviana</name>
    <dbReference type="NCBI Taxonomy" id="516989"/>
    <lineage>
        <taxon>Eukaryota</taxon>
        <taxon>Fungi</taxon>
        <taxon>Dikarya</taxon>
        <taxon>Ascomycota</taxon>
        <taxon>Pezizomycotina</taxon>
        <taxon>Sordariomycetes</taxon>
        <taxon>Sordariomycetidae</taxon>
        <taxon>Sordariales</taxon>
        <taxon>Lasiosphaeriaceae</taxon>
        <taxon>Apodospora</taxon>
    </lineage>
</organism>
<name>A0AAE0HYM1_9PEZI</name>
<evidence type="ECO:0000313" key="2">
    <source>
        <dbReference type="EMBL" id="KAK3315294.1"/>
    </source>
</evidence>
<proteinExistence type="predicted"/>
<sequence length="108" mass="11963">MTWNLPHLRLLVNRPSLGRFSCLMFHFGRGRAALDAGPRREWQALAVELDGEGQSKLASRGRGRANQQGAKVDATVVAGSRQRAPQLTPYMNGYSHLPGTLQRIPQNK</sequence>
<accession>A0AAE0HYM1</accession>
<protein>
    <submittedName>
        <fullName evidence="2">Uncharacterized protein</fullName>
    </submittedName>
</protein>
<comment type="caution">
    <text evidence="2">The sequence shown here is derived from an EMBL/GenBank/DDBJ whole genome shotgun (WGS) entry which is preliminary data.</text>
</comment>